<keyword evidence="3 5" id="KW-1133">Transmembrane helix</keyword>
<reference evidence="7" key="1">
    <citation type="submission" date="2016-10" db="EMBL/GenBank/DDBJ databases">
        <authorList>
            <person name="Varghese N."/>
            <person name="Submissions S."/>
        </authorList>
    </citation>
    <scope>NUCLEOTIDE SEQUENCE [LARGE SCALE GENOMIC DNA]</scope>
    <source>
        <strain evidence="7">CGMCC 1.10784</strain>
    </source>
</reference>
<feature type="transmembrane region" description="Helical" evidence="5">
    <location>
        <begin position="50"/>
        <end position="69"/>
    </location>
</feature>
<evidence type="ECO:0000256" key="4">
    <source>
        <dbReference type="ARBA" id="ARBA00023136"/>
    </source>
</evidence>
<gene>
    <name evidence="6" type="ORF">SAMN05216378_5198</name>
</gene>
<dbReference type="InterPro" id="IPR019109">
    <property type="entry name" value="MamF_MmsF"/>
</dbReference>
<dbReference type="RefSeq" id="WP_091189340.1">
    <property type="nucleotide sequence ID" value="NZ_FOMT01000006.1"/>
</dbReference>
<keyword evidence="2 5" id="KW-0812">Transmembrane</keyword>
<keyword evidence="7" id="KW-1185">Reference proteome</keyword>
<proteinExistence type="predicted"/>
<dbReference type="Proteomes" id="UP000198855">
    <property type="component" value="Unassembled WGS sequence"/>
</dbReference>
<dbReference type="GO" id="GO:0016020">
    <property type="term" value="C:membrane"/>
    <property type="evidence" value="ECO:0007669"/>
    <property type="project" value="UniProtKB-SubCell"/>
</dbReference>
<evidence type="ECO:0000256" key="3">
    <source>
        <dbReference type="ARBA" id="ARBA00022989"/>
    </source>
</evidence>
<dbReference type="OrthoDB" id="2657448at2"/>
<dbReference type="Pfam" id="PF09685">
    <property type="entry name" value="MamF_MmsF"/>
    <property type="match status" value="1"/>
</dbReference>
<feature type="transmembrane region" description="Helical" evidence="5">
    <location>
        <begin position="20"/>
        <end position="38"/>
    </location>
</feature>
<dbReference type="PANTHER" id="PTHR36460:SF1">
    <property type="entry name" value="UPF0132 DOMAIN PROTEIN (AFU_ORTHOLOGUE AFUA_3G10255)"/>
    <property type="match status" value="1"/>
</dbReference>
<dbReference type="AlphaFoldDB" id="A0A1I2GHD1"/>
<name>A0A1I2GHD1_9BACL</name>
<evidence type="ECO:0000313" key="6">
    <source>
        <dbReference type="EMBL" id="SFF16136.1"/>
    </source>
</evidence>
<evidence type="ECO:0000256" key="1">
    <source>
        <dbReference type="ARBA" id="ARBA00004141"/>
    </source>
</evidence>
<dbReference type="EMBL" id="FOMT01000006">
    <property type="protein sequence ID" value="SFF16136.1"/>
    <property type="molecule type" value="Genomic_DNA"/>
</dbReference>
<keyword evidence="4 5" id="KW-0472">Membrane</keyword>
<dbReference type="PANTHER" id="PTHR36460">
    <property type="entry name" value="UPF0132 DOMAIN PROTEIN (AFU_ORTHOLOGUE AFUA_3G10255)"/>
    <property type="match status" value="1"/>
</dbReference>
<comment type="subcellular location">
    <subcellularLocation>
        <location evidence="1">Membrane</location>
        <topology evidence="1">Multi-pass membrane protein</topology>
    </subcellularLocation>
</comment>
<evidence type="ECO:0000256" key="2">
    <source>
        <dbReference type="ARBA" id="ARBA00022692"/>
    </source>
</evidence>
<evidence type="ECO:0000256" key="5">
    <source>
        <dbReference type="SAM" id="Phobius"/>
    </source>
</evidence>
<evidence type="ECO:0000313" key="7">
    <source>
        <dbReference type="Proteomes" id="UP000198855"/>
    </source>
</evidence>
<sequence>MSSASFEPDRSSTGIDPKVAGLLAYFLGFITGIIFLIVEKQSRFVKFHALQSIAISVIFIVLNIVLGFIPVIGWLLGLILTPLGFILWIALMLLALQGKRFKLPYIGDWAEQQSYKF</sequence>
<feature type="transmembrane region" description="Helical" evidence="5">
    <location>
        <begin position="75"/>
        <end position="96"/>
    </location>
</feature>
<organism evidence="6 7">
    <name type="scientific">Paenibacillus catalpae</name>
    <dbReference type="NCBI Taxonomy" id="1045775"/>
    <lineage>
        <taxon>Bacteria</taxon>
        <taxon>Bacillati</taxon>
        <taxon>Bacillota</taxon>
        <taxon>Bacilli</taxon>
        <taxon>Bacillales</taxon>
        <taxon>Paenibacillaceae</taxon>
        <taxon>Paenibacillus</taxon>
    </lineage>
</organism>
<accession>A0A1I2GHD1</accession>
<dbReference type="STRING" id="1045775.SAMN05216378_5198"/>
<protein>
    <submittedName>
        <fullName evidence="6">Uncharacterized membrane protein</fullName>
    </submittedName>
</protein>